<keyword evidence="2" id="KW-1185">Reference proteome</keyword>
<proteinExistence type="predicted"/>
<dbReference type="EMBL" id="BEZZ01000917">
    <property type="protein sequence ID" value="GCC36948.1"/>
    <property type="molecule type" value="Genomic_DNA"/>
</dbReference>
<dbReference type="Proteomes" id="UP000287033">
    <property type="component" value="Unassembled WGS sequence"/>
</dbReference>
<dbReference type="AlphaFoldDB" id="A0A401T2U7"/>
<comment type="caution">
    <text evidence="1">The sequence shown here is derived from an EMBL/GenBank/DDBJ whole genome shotgun (WGS) entry which is preliminary data.</text>
</comment>
<accession>A0A401T2U7</accession>
<sequence>MCPRLQGSSNWENLTQMTVSNDPWLPLTVSADKMALNSGRQLLPGILGDNHSGQHAREDTPSIRTDRRTLSKYSLRILSLKMCFNNSRHSTITELDRKGKGPTKVDIRTDVGSPGVLDSTGSFRSGHLLYFRHVRLTAGAPIRTLPSLPAFVGSLGGVFVMSGSGKVGSGARTVAGS</sequence>
<organism evidence="1 2">
    <name type="scientific">Chiloscyllium punctatum</name>
    <name type="common">Brownbanded bambooshark</name>
    <name type="synonym">Hemiscyllium punctatum</name>
    <dbReference type="NCBI Taxonomy" id="137246"/>
    <lineage>
        <taxon>Eukaryota</taxon>
        <taxon>Metazoa</taxon>
        <taxon>Chordata</taxon>
        <taxon>Craniata</taxon>
        <taxon>Vertebrata</taxon>
        <taxon>Chondrichthyes</taxon>
        <taxon>Elasmobranchii</taxon>
        <taxon>Galeomorphii</taxon>
        <taxon>Galeoidea</taxon>
        <taxon>Orectolobiformes</taxon>
        <taxon>Hemiscylliidae</taxon>
        <taxon>Chiloscyllium</taxon>
    </lineage>
</organism>
<evidence type="ECO:0000313" key="2">
    <source>
        <dbReference type="Proteomes" id="UP000287033"/>
    </source>
</evidence>
<reference evidence="1 2" key="1">
    <citation type="journal article" date="2018" name="Nat. Ecol. Evol.">
        <title>Shark genomes provide insights into elasmobranch evolution and the origin of vertebrates.</title>
        <authorList>
            <person name="Hara Y"/>
            <person name="Yamaguchi K"/>
            <person name="Onimaru K"/>
            <person name="Kadota M"/>
            <person name="Koyanagi M"/>
            <person name="Keeley SD"/>
            <person name="Tatsumi K"/>
            <person name="Tanaka K"/>
            <person name="Motone F"/>
            <person name="Kageyama Y"/>
            <person name="Nozu R"/>
            <person name="Adachi N"/>
            <person name="Nishimura O"/>
            <person name="Nakagawa R"/>
            <person name="Tanegashima C"/>
            <person name="Kiyatake I"/>
            <person name="Matsumoto R"/>
            <person name="Murakumo K"/>
            <person name="Nishida K"/>
            <person name="Terakita A"/>
            <person name="Kuratani S"/>
            <person name="Sato K"/>
            <person name="Hyodo S Kuraku.S."/>
        </authorList>
    </citation>
    <scope>NUCLEOTIDE SEQUENCE [LARGE SCALE GENOMIC DNA]</scope>
</reference>
<name>A0A401T2U7_CHIPU</name>
<protein>
    <submittedName>
        <fullName evidence="1">Uncharacterized protein</fullName>
    </submittedName>
</protein>
<evidence type="ECO:0000313" key="1">
    <source>
        <dbReference type="EMBL" id="GCC36948.1"/>
    </source>
</evidence>
<gene>
    <name evidence="1" type="ORF">chiPu_0015448</name>
</gene>